<reference evidence="1" key="2">
    <citation type="submission" date="2018-04" db="EMBL/GenBank/DDBJ databases">
        <title>OnivRS2 (Oryza nivara Reference Sequence Version 2).</title>
        <authorList>
            <person name="Zhang J."/>
            <person name="Kudrna D."/>
            <person name="Lee S."/>
            <person name="Talag J."/>
            <person name="Rajasekar S."/>
            <person name="Welchert J."/>
            <person name="Hsing Y.-I."/>
            <person name="Wing R.A."/>
        </authorList>
    </citation>
    <scope>NUCLEOTIDE SEQUENCE [LARGE SCALE GENOMIC DNA]</scope>
</reference>
<organism evidence="1">
    <name type="scientific">Oryza nivara</name>
    <name type="common">Indian wild rice</name>
    <name type="synonym">Oryza sativa f. spontanea</name>
    <dbReference type="NCBI Taxonomy" id="4536"/>
    <lineage>
        <taxon>Eukaryota</taxon>
        <taxon>Viridiplantae</taxon>
        <taxon>Streptophyta</taxon>
        <taxon>Embryophyta</taxon>
        <taxon>Tracheophyta</taxon>
        <taxon>Spermatophyta</taxon>
        <taxon>Magnoliopsida</taxon>
        <taxon>Liliopsida</taxon>
        <taxon>Poales</taxon>
        <taxon>Poaceae</taxon>
        <taxon>BOP clade</taxon>
        <taxon>Oryzoideae</taxon>
        <taxon>Oryzeae</taxon>
        <taxon>Oryzinae</taxon>
        <taxon>Oryza</taxon>
    </lineage>
</organism>
<keyword evidence="2" id="KW-1185">Reference proteome</keyword>
<proteinExistence type="predicted"/>
<dbReference type="Gramene" id="ONIVA01G38680.1">
    <property type="protein sequence ID" value="ONIVA01G38680.1"/>
    <property type="gene ID" value="ONIVA01G38680"/>
</dbReference>
<accession>A0A0E0FUE7</accession>
<evidence type="ECO:0000313" key="1">
    <source>
        <dbReference type="EnsemblPlants" id="ONIVA01G38680.1"/>
    </source>
</evidence>
<name>A0A0E0FUE7_ORYNI</name>
<dbReference type="AlphaFoldDB" id="A0A0E0FUE7"/>
<dbReference type="Proteomes" id="UP000006591">
    <property type="component" value="Chromosome 1"/>
</dbReference>
<dbReference type="HOGENOM" id="CLU_2268104_0_0_1"/>
<reference evidence="1" key="1">
    <citation type="submission" date="2015-04" db="UniProtKB">
        <authorList>
            <consortium name="EnsemblPlants"/>
        </authorList>
    </citation>
    <scope>IDENTIFICATION</scope>
    <source>
        <strain evidence="1">SL10</strain>
    </source>
</reference>
<dbReference type="EnsemblPlants" id="ONIVA01G38680.1">
    <property type="protein sequence ID" value="ONIVA01G38680.1"/>
    <property type="gene ID" value="ONIVA01G38680"/>
</dbReference>
<protein>
    <submittedName>
        <fullName evidence="1">Uncharacterized protein</fullName>
    </submittedName>
</protein>
<evidence type="ECO:0000313" key="2">
    <source>
        <dbReference type="Proteomes" id="UP000006591"/>
    </source>
</evidence>
<sequence length="103" mass="11647">MESGGIDWDVRARRGHRLALLTGWAPAHASYSSAEERRMAWPGQWRTRKGAFSRVLSLCARSVSTFNLARTPSKIRRTDHSYLEFGISLYEQSLNDTAVEFGS</sequence>